<name>A0A317PNU9_9ENTR</name>
<reference evidence="3 4" key="1">
    <citation type="submission" date="2018-05" db="EMBL/GenBank/DDBJ databases">
        <title>Genomic Encyclopedia of Type Strains, Phase IV (KMG-IV): sequencing the most valuable type-strain genomes for metagenomic binning, comparative biology and taxonomic classification.</title>
        <authorList>
            <person name="Goeker M."/>
        </authorList>
    </citation>
    <scope>NUCLEOTIDE SEQUENCE [LARGE SCALE GENOMIC DNA]</scope>
    <source>
        <strain evidence="3 4">DSM 19579</strain>
    </source>
</reference>
<dbReference type="RefSeq" id="WP_110027889.1">
    <property type="nucleotide sequence ID" value="NZ_QGTS01000018.1"/>
</dbReference>
<feature type="transmembrane region" description="Helical" evidence="1">
    <location>
        <begin position="227"/>
        <end position="253"/>
    </location>
</feature>
<accession>A0A317PNU9</accession>
<dbReference type="InterPro" id="IPR043129">
    <property type="entry name" value="ATPase_NBD"/>
</dbReference>
<protein>
    <submittedName>
        <fullName evidence="3">Type II secretion system protein L</fullName>
    </submittedName>
</protein>
<dbReference type="GO" id="GO:0009276">
    <property type="term" value="C:Gram-negative-bacterium-type cell wall"/>
    <property type="evidence" value="ECO:0007669"/>
    <property type="project" value="InterPro"/>
</dbReference>
<dbReference type="Pfam" id="PF05134">
    <property type="entry name" value="T2SSL"/>
    <property type="match status" value="1"/>
</dbReference>
<dbReference type="SUPFAM" id="SSF53067">
    <property type="entry name" value="Actin-like ATPase domain"/>
    <property type="match status" value="1"/>
</dbReference>
<organism evidence="3 4">
    <name type="scientific">Mangrovibacter plantisponsor</name>
    <dbReference type="NCBI Taxonomy" id="451513"/>
    <lineage>
        <taxon>Bacteria</taxon>
        <taxon>Pseudomonadati</taxon>
        <taxon>Pseudomonadota</taxon>
        <taxon>Gammaproteobacteria</taxon>
        <taxon>Enterobacterales</taxon>
        <taxon>Enterobacteriaceae</taxon>
        <taxon>Mangrovibacter</taxon>
    </lineage>
</organism>
<dbReference type="NCBIfam" id="TIGR01709">
    <property type="entry name" value="typeII_sec_gspL"/>
    <property type="match status" value="1"/>
</dbReference>
<dbReference type="OrthoDB" id="6496939at2"/>
<dbReference type="Proteomes" id="UP000246744">
    <property type="component" value="Unassembled WGS sequence"/>
</dbReference>
<keyword evidence="1" id="KW-1133">Transmembrane helix</keyword>
<gene>
    <name evidence="3" type="ORF">DES37_11817</name>
</gene>
<keyword evidence="1" id="KW-0472">Membrane</keyword>
<evidence type="ECO:0000259" key="2">
    <source>
        <dbReference type="Pfam" id="PF05134"/>
    </source>
</evidence>
<dbReference type="AlphaFoldDB" id="A0A317PNU9"/>
<evidence type="ECO:0000313" key="4">
    <source>
        <dbReference type="Proteomes" id="UP000246744"/>
    </source>
</evidence>
<feature type="domain" description="GspL cytoplasmic actin-ATPase-like" evidence="2">
    <location>
        <begin position="9"/>
        <end position="178"/>
    </location>
</feature>
<dbReference type="GO" id="GO:0015628">
    <property type="term" value="P:protein secretion by the type II secretion system"/>
    <property type="evidence" value="ECO:0007669"/>
    <property type="project" value="InterPro"/>
</dbReference>
<dbReference type="InterPro" id="IPR024230">
    <property type="entry name" value="GspL_cyto_dom"/>
</dbReference>
<dbReference type="GO" id="GO:0015627">
    <property type="term" value="C:type II protein secretion system complex"/>
    <property type="evidence" value="ECO:0007669"/>
    <property type="project" value="InterPro"/>
</dbReference>
<comment type="caution">
    <text evidence="3">The sequence shown here is derived from an EMBL/GenBank/DDBJ whole genome shotgun (WGS) entry which is preliminary data.</text>
</comment>
<dbReference type="InterPro" id="IPR007812">
    <property type="entry name" value="T2SS_protein-GspL"/>
</dbReference>
<evidence type="ECO:0000256" key="1">
    <source>
        <dbReference type="SAM" id="Phobius"/>
    </source>
</evidence>
<dbReference type="EMBL" id="QGTS01000018">
    <property type="protein sequence ID" value="PWW02663.1"/>
    <property type="molecule type" value="Genomic_DNA"/>
</dbReference>
<keyword evidence="4" id="KW-1185">Reference proteome</keyword>
<proteinExistence type="predicted"/>
<dbReference type="Gene3D" id="3.30.420.380">
    <property type="match status" value="1"/>
</dbReference>
<sequence>MKMNTQGHLILRASHQSDALFHWFYSRGRDEGLGGTTRDGSNLPAGCREGRVTLLLPAGCVIFRVLPANSRWKRPDPQVLLWQVEDELLADVSQLHAIITGRDQTGHYVQAVDKEWLSRVLHQLAQWGICPGAIHPDSAGLEPGYCIRLCDEWVFRPTPGTAATLPESWCEAWLAQQHGSCLEVPNTDADPVAVMQILSRNLPEGRGFQSAKEHLRLSLAGLPGRRLLAFACILCLVVLCFYPMLSAGARYWLAWRLEQHSFRQVEMTFGNTPRGVPPGVWLENRARGSSGRVGSRFTEVFHASNAFLHNLPHGHVESVLWDGKEMQLHLVDVPAGLAVLAQQHSQGSLEVVVQDENPGIPGAQVVIRERRP</sequence>
<keyword evidence="1" id="KW-0812">Transmembrane</keyword>
<evidence type="ECO:0000313" key="3">
    <source>
        <dbReference type="EMBL" id="PWW02663.1"/>
    </source>
</evidence>